<accession>K3WU54</accession>
<evidence type="ECO:0000313" key="9">
    <source>
        <dbReference type="EnsemblProtists" id="PYU1_T008501"/>
    </source>
</evidence>
<dbReference type="AlphaFoldDB" id="K3WU54"/>
<organism evidence="9 10">
    <name type="scientific">Globisporangium ultimum (strain ATCC 200006 / CBS 805.95 / DAOM BR144)</name>
    <name type="common">Pythium ultimum</name>
    <dbReference type="NCBI Taxonomy" id="431595"/>
    <lineage>
        <taxon>Eukaryota</taxon>
        <taxon>Sar</taxon>
        <taxon>Stramenopiles</taxon>
        <taxon>Oomycota</taxon>
        <taxon>Peronosporomycetes</taxon>
        <taxon>Pythiales</taxon>
        <taxon>Pythiaceae</taxon>
        <taxon>Globisporangium</taxon>
    </lineage>
</organism>
<dbReference type="EnsemblProtists" id="PYU1_T008501">
    <property type="protein sequence ID" value="PYU1_T008501"/>
    <property type="gene ID" value="PYU1_G008485"/>
</dbReference>
<evidence type="ECO:0000256" key="8">
    <source>
        <dbReference type="SAM" id="MobiDB-lite"/>
    </source>
</evidence>
<keyword evidence="5" id="KW-0698">rRNA processing</keyword>
<dbReference type="OMA" id="KCMEEGT"/>
<evidence type="ECO:0000256" key="5">
    <source>
        <dbReference type="ARBA" id="ARBA00022552"/>
    </source>
</evidence>
<evidence type="ECO:0000256" key="1">
    <source>
        <dbReference type="ARBA" id="ARBA00004604"/>
    </source>
</evidence>
<evidence type="ECO:0000256" key="4">
    <source>
        <dbReference type="ARBA" id="ARBA00019827"/>
    </source>
</evidence>
<dbReference type="PANTHER" id="PTHR33911">
    <property type="entry name" value="RRNA-PROCESSING PROTEIN EFG1"/>
    <property type="match status" value="1"/>
</dbReference>
<comment type="subcellular location">
    <subcellularLocation>
        <location evidence="1">Nucleus</location>
        <location evidence="1">Nucleolus</location>
    </subcellularLocation>
</comment>
<dbReference type="GO" id="GO:0000462">
    <property type="term" value="P:maturation of SSU-rRNA from tricistronic rRNA transcript (SSU-rRNA, 5.8S rRNA, LSU-rRNA)"/>
    <property type="evidence" value="ECO:0007669"/>
    <property type="project" value="TreeGrafter"/>
</dbReference>
<dbReference type="HOGENOM" id="CLU_995625_0_0_1"/>
<name>K3WU54_GLOUD</name>
<evidence type="ECO:0000256" key="6">
    <source>
        <dbReference type="ARBA" id="ARBA00023054"/>
    </source>
</evidence>
<dbReference type="EMBL" id="GL376613">
    <property type="status" value="NOT_ANNOTATED_CDS"/>
    <property type="molecule type" value="Genomic_DNA"/>
</dbReference>
<sequence>MAPTAGTRLRFKQAKSKKPHHAAKKIPSLKNRIRALDRFLKRGGLDDATRASKQRELKELQDEFNKKEMTEQEKQNAEKYKKLRFFERVKLMRKLKKAKSAMEKATDKAEKKQFKQEFKHHRQDLMYIYYFPKLEQYISLFPSTAHDEDKLKRQEELRAAAIARFEKEQPTDAFHQFCYNDGKAEEGSANAAAASSKEGAKHVSAADLLLKKPSKAEQKKKSKKPQNKKDKDAKDKKKETKVLADHDDDEDADMGGGEKTKTAEGDDGEEEEHDDFFL</sequence>
<keyword evidence="7" id="KW-0539">Nucleus</keyword>
<feature type="compositionally biased region" description="Low complexity" evidence="8">
    <location>
        <begin position="187"/>
        <end position="197"/>
    </location>
</feature>
<protein>
    <recommendedName>
        <fullName evidence="3">rRNA-processing protein EFG1</fullName>
    </recommendedName>
    <alternativeName>
        <fullName evidence="4">rRNA-processing protein efg1</fullName>
    </alternativeName>
</protein>
<dbReference type="Pfam" id="PF10153">
    <property type="entry name" value="Efg1"/>
    <property type="match status" value="1"/>
</dbReference>
<evidence type="ECO:0000256" key="7">
    <source>
        <dbReference type="ARBA" id="ARBA00023242"/>
    </source>
</evidence>
<feature type="region of interest" description="Disordered" evidence="8">
    <location>
        <begin position="1"/>
        <end position="29"/>
    </location>
</feature>
<keyword evidence="6" id="KW-0175">Coiled coil</keyword>
<feature type="compositionally biased region" description="Basic and acidic residues" evidence="8">
    <location>
        <begin position="227"/>
        <end position="245"/>
    </location>
</feature>
<reference evidence="10" key="1">
    <citation type="journal article" date="2010" name="Genome Biol.">
        <title>Genome sequence of the necrotrophic plant pathogen Pythium ultimum reveals original pathogenicity mechanisms and effector repertoire.</title>
        <authorList>
            <person name="Levesque C.A."/>
            <person name="Brouwer H."/>
            <person name="Cano L."/>
            <person name="Hamilton J.P."/>
            <person name="Holt C."/>
            <person name="Huitema E."/>
            <person name="Raffaele S."/>
            <person name="Robideau G.P."/>
            <person name="Thines M."/>
            <person name="Win J."/>
            <person name="Zerillo M.M."/>
            <person name="Beakes G.W."/>
            <person name="Boore J.L."/>
            <person name="Busam D."/>
            <person name="Dumas B."/>
            <person name="Ferriera S."/>
            <person name="Fuerstenberg S.I."/>
            <person name="Gachon C.M."/>
            <person name="Gaulin E."/>
            <person name="Govers F."/>
            <person name="Grenville-Briggs L."/>
            <person name="Horner N."/>
            <person name="Hostetler J."/>
            <person name="Jiang R.H."/>
            <person name="Johnson J."/>
            <person name="Krajaejun T."/>
            <person name="Lin H."/>
            <person name="Meijer H.J."/>
            <person name="Moore B."/>
            <person name="Morris P."/>
            <person name="Phuntmart V."/>
            <person name="Puiu D."/>
            <person name="Shetty J."/>
            <person name="Stajich J.E."/>
            <person name="Tripathy S."/>
            <person name="Wawra S."/>
            <person name="van West P."/>
            <person name="Whitty B.R."/>
            <person name="Coutinho P.M."/>
            <person name="Henrissat B."/>
            <person name="Martin F."/>
            <person name="Thomas P.D."/>
            <person name="Tyler B.M."/>
            <person name="De Vries R.P."/>
            <person name="Kamoun S."/>
            <person name="Yandell M."/>
            <person name="Tisserat N."/>
            <person name="Buell C.R."/>
        </authorList>
    </citation>
    <scope>NUCLEOTIDE SEQUENCE</scope>
    <source>
        <strain evidence="10">DAOM:BR144</strain>
    </source>
</reference>
<proteinExistence type="inferred from homology"/>
<dbReference type="eggNOG" id="KOG4484">
    <property type="taxonomic scope" value="Eukaryota"/>
</dbReference>
<dbReference type="InParanoid" id="K3WU54"/>
<dbReference type="STRING" id="431595.K3WU54"/>
<keyword evidence="10" id="KW-1185">Reference proteome</keyword>
<dbReference type="Proteomes" id="UP000019132">
    <property type="component" value="Unassembled WGS sequence"/>
</dbReference>
<evidence type="ECO:0000256" key="3">
    <source>
        <dbReference type="ARBA" id="ARBA00018689"/>
    </source>
</evidence>
<reference evidence="9" key="3">
    <citation type="submission" date="2015-02" db="UniProtKB">
        <authorList>
            <consortium name="EnsemblProtists"/>
        </authorList>
    </citation>
    <scope>IDENTIFICATION</scope>
    <source>
        <strain evidence="9">DAOM BR144</strain>
    </source>
</reference>
<dbReference type="InterPro" id="IPR050786">
    <property type="entry name" value="EFG1_rRNA-proc"/>
</dbReference>
<evidence type="ECO:0000313" key="10">
    <source>
        <dbReference type="Proteomes" id="UP000019132"/>
    </source>
</evidence>
<reference evidence="10" key="2">
    <citation type="submission" date="2010-04" db="EMBL/GenBank/DDBJ databases">
        <authorList>
            <person name="Buell R."/>
            <person name="Hamilton J."/>
            <person name="Hostetler J."/>
        </authorList>
    </citation>
    <scope>NUCLEOTIDE SEQUENCE [LARGE SCALE GENOMIC DNA]</scope>
    <source>
        <strain evidence="10">DAOM:BR144</strain>
    </source>
</reference>
<evidence type="ECO:0000256" key="2">
    <source>
        <dbReference type="ARBA" id="ARBA00006916"/>
    </source>
</evidence>
<dbReference type="VEuPathDB" id="FungiDB:PYU1_G008485"/>
<dbReference type="GO" id="GO:0030688">
    <property type="term" value="C:preribosome, small subunit precursor"/>
    <property type="evidence" value="ECO:0007669"/>
    <property type="project" value="TreeGrafter"/>
</dbReference>
<dbReference type="GO" id="GO:0005730">
    <property type="term" value="C:nucleolus"/>
    <property type="evidence" value="ECO:0007669"/>
    <property type="project" value="UniProtKB-SubCell"/>
</dbReference>
<feature type="compositionally biased region" description="Acidic residues" evidence="8">
    <location>
        <begin position="265"/>
        <end position="278"/>
    </location>
</feature>
<comment type="similarity">
    <text evidence="2">Belongs to the EFG1 family.</text>
</comment>
<feature type="compositionally biased region" description="Basic residues" evidence="8">
    <location>
        <begin position="9"/>
        <end position="24"/>
    </location>
</feature>
<feature type="region of interest" description="Disordered" evidence="8">
    <location>
        <begin position="47"/>
        <end position="75"/>
    </location>
</feature>
<feature type="region of interest" description="Disordered" evidence="8">
    <location>
        <begin position="185"/>
        <end position="278"/>
    </location>
</feature>
<dbReference type="InterPro" id="IPR019310">
    <property type="entry name" value="Efg1"/>
</dbReference>
<dbReference type="PANTHER" id="PTHR33911:SF1">
    <property type="entry name" value="RRNA-PROCESSING PROTEIN EFG1"/>
    <property type="match status" value="1"/>
</dbReference>